<dbReference type="InterPro" id="IPR002508">
    <property type="entry name" value="MurNAc-LAA_cat"/>
</dbReference>
<dbReference type="GO" id="GO:0008745">
    <property type="term" value="F:N-acetylmuramoyl-L-alanine amidase activity"/>
    <property type="evidence" value="ECO:0007669"/>
    <property type="project" value="InterPro"/>
</dbReference>
<dbReference type="STRING" id="574087.Acear_1120"/>
<dbReference type="RefSeq" id="WP_013278088.1">
    <property type="nucleotide sequence ID" value="NC_014378.1"/>
</dbReference>
<dbReference type="HOGENOM" id="CLU_014322_7_3_9"/>
<name>D9QQ51_ACEAZ</name>
<gene>
    <name evidence="3" type="ordered locus">Acear_1120</name>
</gene>
<dbReference type="PANTHER" id="PTHR30404:SF0">
    <property type="entry name" value="N-ACETYLMURAMOYL-L-ALANINE AMIDASE AMIC"/>
    <property type="match status" value="1"/>
</dbReference>
<evidence type="ECO:0000313" key="3">
    <source>
        <dbReference type="EMBL" id="ADL12642.1"/>
    </source>
</evidence>
<dbReference type="SUPFAM" id="SSF53187">
    <property type="entry name" value="Zn-dependent exopeptidases"/>
    <property type="match status" value="1"/>
</dbReference>
<keyword evidence="1 3" id="KW-0378">Hydrolase</keyword>
<dbReference type="Proteomes" id="UP000001661">
    <property type="component" value="Chromosome"/>
</dbReference>
<evidence type="ECO:0000256" key="1">
    <source>
        <dbReference type="ARBA" id="ARBA00022801"/>
    </source>
</evidence>
<keyword evidence="4" id="KW-1185">Reference proteome</keyword>
<dbReference type="SMART" id="SM00646">
    <property type="entry name" value="Ami_3"/>
    <property type="match status" value="1"/>
</dbReference>
<dbReference type="AlphaFoldDB" id="D9QQ51"/>
<dbReference type="GO" id="GO:0009253">
    <property type="term" value="P:peptidoglycan catabolic process"/>
    <property type="evidence" value="ECO:0007669"/>
    <property type="project" value="InterPro"/>
</dbReference>
<evidence type="ECO:0000313" key="4">
    <source>
        <dbReference type="Proteomes" id="UP000001661"/>
    </source>
</evidence>
<dbReference type="Gene3D" id="3.40.630.40">
    <property type="entry name" value="Zn-dependent exopeptidases"/>
    <property type="match status" value="1"/>
</dbReference>
<proteinExistence type="predicted"/>
<dbReference type="InterPro" id="IPR050695">
    <property type="entry name" value="N-acetylmuramoyl_amidase_3"/>
</dbReference>
<evidence type="ECO:0000259" key="2">
    <source>
        <dbReference type="SMART" id="SM00646"/>
    </source>
</evidence>
<reference evidence="3 4" key="1">
    <citation type="journal article" date="2010" name="Stand. Genomic Sci.">
        <title>Complete genome sequence of Acetohalobium arabaticum type strain (Z-7288).</title>
        <authorList>
            <person name="Sikorski J."/>
            <person name="Lapidus A."/>
            <person name="Chertkov O."/>
            <person name="Lucas S."/>
            <person name="Copeland A."/>
            <person name="Glavina Del Rio T."/>
            <person name="Nolan M."/>
            <person name="Tice H."/>
            <person name="Cheng J.F."/>
            <person name="Han C."/>
            <person name="Brambilla E."/>
            <person name="Pitluck S."/>
            <person name="Liolios K."/>
            <person name="Ivanova N."/>
            <person name="Mavromatis K."/>
            <person name="Mikhailova N."/>
            <person name="Pati A."/>
            <person name="Bruce D."/>
            <person name="Detter C."/>
            <person name="Tapia R."/>
            <person name="Goodwin L."/>
            <person name="Chen A."/>
            <person name="Palaniappan K."/>
            <person name="Land M."/>
            <person name="Hauser L."/>
            <person name="Chang Y.J."/>
            <person name="Jeffries C.D."/>
            <person name="Rohde M."/>
            <person name="Goker M."/>
            <person name="Spring S."/>
            <person name="Woyke T."/>
            <person name="Bristow J."/>
            <person name="Eisen J.A."/>
            <person name="Markowitz V."/>
            <person name="Hugenholtz P."/>
            <person name="Kyrpides N.C."/>
            <person name="Klenk H.P."/>
        </authorList>
    </citation>
    <scope>NUCLEOTIDE SEQUENCE [LARGE SCALE GENOMIC DNA]</scope>
    <source>
        <strain evidence="4">ATCC 49924 / DSM 5501 / Z-7288</strain>
    </source>
</reference>
<protein>
    <submittedName>
        <fullName evidence="3">Cell wall hydrolase/autolysin</fullName>
    </submittedName>
</protein>
<accession>D9QQ51</accession>
<dbReference type="Pfam" id="PF01520">
    <property type="entry name" value="Amidase_3"/>
    <property type="match status" value="1"/>
</dbReference>
<dbReference type="EMBL" id="CP002105">
    <property type="protein sequence ID" value="ADL12642.1"/>
    <property type="molecule type" value="Genomic_DNA"/>
</dbReference>
<sequence>MWIVINRKLLLYIVIILLILTFQLKDRYLSSSVAVNLDFPLNKKVIMIDPGHGGIDGGTNKQKVLEKNINLAIALKLKKVLDHRNVTVKLTRKEDQALDHLNNHSSSRHLRDLWARVEMINQEKIDLFISLHVNAGVSYLRGPKIFYKADNKRLAYLLQNKLNNLEYKDIKHPTNTPLAADYFVLNHAKPPGVIVEVGYITNPVDYRLLQQDDYQWVMARTLAAGIEEYFSSFSFYLEKIRD</sequence>
<feature type="domain" description="MurNAc-LAA" evidence="2">
    <location>
        <begin position="117"/>
        <end position="227"/>
    </location>
</feature>
<dbReference type="eggNOG" id="COG0860">
    <property type="taxonomic scope" value="Bacteria"/>
</dbReference>
<dbReference type="GO" id="GO:0030288">
    <property type="term" value="C:outer membrane-bounded periplasmic space"/>
    <property type="evidence" value="ECO:0007669"/>
    <property type="project" value="TreeGrafter"/>
</dbReference>
<dbReference type="OrthoDB" id="9806267at2"/>
<dbReference type="PANTHER" id="PTHR30404">
    <property type="entry name" value="N-ACETYLMURAMOYL-L-ALANINE AMIDASE"/>
    <property type="match status" value="1"/>
</dbReference>
<dbReference type="CDD" id="cd02696">
    <property type="entry name" value="MurNAc-LAA"/>
    <property type="match status" value="1"/>
</dbReference>
<dbReference type="KEGG" id="aar:Acear_1120"/>
<organism evidence="3 4">
    <name type="scientific">Acetohalobium arabaticum (strain ATCC 49924 / DSM 5501 / Z-7288)</name>
    <dbReference type="NCBI Taxonomy" id="574087"/>
    <lineage>
        <taxon>Bacteria</taxon>
        <taxon>Bacillati</taxon>
        <taxon>Bacillota</taxon>
        <taxon>Clostridia</taxon>
        <taxon>Halanaerobiales</taxon>
        <taxon>Halobacteroidaceae</taxon>
        <taxon>Acetohalobium</taxon>
    </lineage>
</organism>